<reference evidence="1 2" key="1">
    <citation type="submission" date="2017-09" db="EMBL/GenBank/DDBJ databases">
        <title>Large-scale bioinformatics analysis of Bacillus genomes uncovers conserved roles of natural products in bacterial physiology.</title>
        <authorList>
            <consortium name="Agbiome Team Llc"/>
            <person name="Bleich R.M."/>
            <person name="Grubbs K.J."/>
            <person name="Santa Maria K.C."/>
            <person name="Allen S.E."/>
            <person name="Farag S."/>
            <person name="Shank E.A."/>
            <person name="Bowers A."/>
        </authorList>
    </citation>
    <scope>NUCLEOTIDE SEQUENCE [LARGE SCALE GENOMIC DNA]</scope>
    <source>
        <strain evidence="1 2">AFS089089</strain>
    </source>
</reference>
<protein>
    <submittedName>
        <fullName evidence="1">Uncharacterized protein</fullName>
    </submittedName>
</protein>
<name>A0A9X6THJ8_BACTU</name>
<organism evidence="1 2">
    <name type="scientific">Bacillus thuringiensis</name>
    <dbReference type="NCBI Taxonomy" id="1428"/>
    <lineage>
        <taxon>Bacteria</taxon>
        <taxon>Bacillati</taxon>
        <taxon>Bacillota</taxon>
        <taxon>Bacilli</taxon>
        <taxon>Bacillales</taxon>
        <taxon>Bacillaceae</taxon>
        <taxon>Bacillus</taxon>
        <taxon>Bacillus cereus group</taxon>
    </lineage>
</organism>
<proteinExistence type="predicted"/>
<accession>A0A9X6THJ8</accession>
<evidence type="ECO:0000313" key="1">
    <source>
        <dbReference type="EMBL" id="PEA86319.1"/>
    </source>
</evidence>
<evidence type="ECO:0000313" key="2">
    <source>
        <dbReference type="Proteomes" id="UP000220702"/>
    </source>
</evidence>
<sequence>MHFHFAENMIKLYLDRSPIHIIKSKVVQVGGRHLRVSFLYEKIPTQGAGIFMLGIYKTNYLIYSEVRHVSLG</sequence>
<dbReference type="EMBL" id="NVNL01000081">
    <property type="protein sequence ID" value="PEA86319.1"/>
    <property type="molecule type" value="Genomic_DNA"/>
</dbReference>
<dbReference type="Proteomes" id="UP000220702">
    <property type="component" value="Unassembled WGS sequence"/>
</dbReference>
<gene>
    <name evidence="1" type="ORF">CON71_30480</name>
</gene>
<dbReference type="AlphaFoldDB" id="A0A9X6THJ8"/>
<comment type="caution">
    <text evidence="1">The sequence shown here is derived from an EMBL/GenBank/DDBJ whole genome shotgun (WGS) entry which is preliminary data.</text>
</comment>